<organism evidence="1 2">
    <name type="scientific">Vitis vinifera</name>
    <name type="common">Grape</name>
    <dbReference type="NCBI Taxonomy" id="29760"/>
    <lineage>
        <taxon>Eukaryota</taxon>
        <taxon>Viridiplantae</taxon>
        <taxon>Streptophyta</taxon>
        <taxon>Embryophyta</taxon>
        <taxon>Tracheophyta</taxon>
        <taxon>Spermatophyta</taxon>
        <taxon>Magnoliopsida</taxon>
        <taxon>eudicotyledons</taxon>
        <taxon>Gunneridae</taxon>
        <taxon>Pentapetalae</taxon>
        <taxon>rosids</taxon>
        <taxon>Vitales</taxon>
        <taxon>Vitaceae</taxon>
        <taxon>Viteae</taxon>
        <taxon>Vitis</taxon>
    </lineage>
</organism>
<dbReference type="EMBL" id="QGNW01000010">
    <property type="protein sequence ID" value="RVX18689.1"/>
    <property type="molecule type" value="Genomic_DNA"/>
</dbReference>
<gene>
    <name evidence="1" type="ORF">CK203_006833</name>
</gene>
<proteinExistence type="predicted"/>
<comment type="caution">
    <text evidence="1">The sequence shown here is derived from an EMBL/GenBank/DDBJ whole genome shotgun (WGS) entry which is preliminary data.</text>
</comment>
<name>A0A438KBU4_VITVI</name>
<protein>
    <submittedName>
        <fullName evidence="1">Uncharacterized protein</fullName>
    </submittedName>
</protein>
<reference evidence="1 2" key="1">
    <citation type="journal article" date="2018" name="PLoS Genet.">
        <title>Population sequencing reveals clonal diversity and ancestral inbreeding in the grapevine cultivar Chardonnay.</title>
        <authorList>
            <person name="Roach M.J."/>
            <person name="Johnson D.L."/>
            <person name="Bohlmann J."/>
            <person name="van Vuuren H.J."/>
            <person name="Jones S.J."/>
            <person name="Pretorius I.S."/>
            <person name="Schmidt S.A."/>
            <person name="Borneman A.R."/>
        </authorList>
    </citation>
    <scope>NUCLEOTIDE SEQUENCE [LARGE SCALE GENOMIC DNA]</scope>
    <source>
        <strain evidence="2">cv. Chardonnay</strain>
        <tissue evidence="1">Leaf</tissue>
    </source>
</reference>
<accession>A0A438KBU4</accession>
<dbReference type="Proteomes" id="UP000288805">
    <property type="component" value="Unassembled WGS sequence"/>
</dbReference>
<sequence>MLASKTKTSPAPVAEQKHVIYLLLENTGGDGFWGVNGSHGTKEMKFVSSIQLSHPGWEHEALEDVGSGNNTLNRVVAELHWTNGRPPSSVERLLQLRKALSSVGLLPTATAKGSGVDAMARPISGRGPPYRLFSRMNDHDRFGQAFALPLPESGSGLHPCPPIPPFIDDRRHYWLDLASGSVLATEYEDAEVEAE</sequence>
<dbReference type="AlphaFoldDB" id="A0A438KBU4"/>
<evidence type="ECO:0000313" key="1">
    <source>
        <dbReference type="EMBL" id="RVX18689.1"/>
    </source>
</evidence>
<evidence type="ECO:0000313" key="2">
    <source>
        <dbReference type="Proteomes" id="UP000288805"/>
    </source>
</evidence>